<dbReference type="AlphaFoldDB" id="A0A9D4BM50"/>
<dbReference type="InterPro" id="IPR015849">
    <property type="entry name" value="Amyloid_glyco_heparin-bd"/>
</dbReference>
<dbReference type="GO" id="GO:0008201">
    <property type="term" value="F:heparin binding"/>
    <property type="evidence" value="ECO:0007669"/>
    <property type="project" value="InterPro"/>
</dbReference>
<feature type="domain" description="Amyloidogenic glycoprotein heparin-binding" evidence="1">
    <location>
        <begin position="3"/>
        <end position="49"/>
    </location>
</feature>
<reference evidence="2" key="2">
    <citation type="submission" date="2020-11" db="EMBL/GenBank/DDBJ databases">
        <authorList>
            <person name="McCartney M.A."/>
            <person name="Auch B."/>
            <person name="Kono T."/>
            <person name="Mallez S."/>
            <person name="Becker A."/>
            <person name="Gohl D.M."/>
            <person name="Silverstein K.A.T."/>
            <person name="Koren S."/>
            <person name="Bechman K.B."/>
            <person name="Herman A."/>
            <person name="Abrahante J.E."/>
            <person name="Garbe J."/>
        </authorList>
    </citation>
    <scope>NUCLEOTIDE SEQUENCE</scope>
    <source>
        <strain evidence="2">Duluth1</strain>
        <tissue evidence="2">Whole animal</tissue>
    </source>
</reference>
<dbReference type="SUPFAM" id="SSF56491">
    <property type="entry name" value="A heparin-binding domain"/>
    <property type="match status" value="1"/>
</dbReference>
<reference evidence="2" key="1">
    <citation type="journal article" date="2019" name="bioRxiv">
        <title>The Genome of the Zebra Mussel, Dreissena polymorpha: A Resource for Invasive Species Research.</title>
        <authorList>
            <person name="McCartney M.A."/>
            <person name="Auch B."/>
            <person name="Kono T."/>
            <person name="Mallez S."/>
            <person name="Zhang Y."/>
            <person name="Obille A."/>
            <person name="Becker A."/>
            <person name="Abrahante J.E."/>
            <person name="Garbe J."/>
            <person name="Badalamenti J.P."/>
            <person name="Herman A."/>
            <person name="Mangelson H."/>
            <person name="Liachko I."/>
            <person name="Sullivan S."/>
            <person name="Sone E.D."/>
            <person name="Koren S."/>
            <person name="Silverstein K.A.T."/>
            <person name="Beckman K.B."/>
            <person name="Gohl D.M."/>
        </authorList>
    </citation>
    <scope>NUCLEOTIDE SEQUENCE</scope>
    <source>
        <strain evidence="2">Duluth1</strain>
        <tissue evidence="2">Whole animal</tissue>
    </source>
</reference>
<dbReference type="InterPro" id="IPR036454">
    <property type="entry name" value="Amyloid_glyco_heparin-bd_sf"/>
</dbReference>
<dbReference type="Pfam" id="PF02177">
    <property type="entry name" value="APP_N"/>
    <property type="match status" value="1"/>
</dbReference>
<gene>
    <name evidence="2" type="ORF">DPMN_074907</name>
</gene>
<dbReference type="Gene3D" id="3.90.570.10">
    <property type="entry name" value="Amyloidogenic glycoprotein, heparin-binding domain"/>
    <property type="match status" value="1"/>
</dbReference>
<evidence type="ECO:0000313" key="2">
    <source>
        <dbReference type="EMBL" id="KAH3699946.1"/>
    </source>
</evidence>
<evidence type="ECO:0000259" key="1">
    <source>
        <dbReference type="Pfam" id="PF02177"/>
    </source>
</evidence>
<protein>
    <recommendedName>
        <fullName evidence="1">Amyloidogenic glycoprotein heparin-binding domain-containing protein</fullName>
    </recommendedName>
</protein>
<proteinExistence type="predicted"/>
<dbReference type="EMBL" id="JAIWYP010000015">
    <property type="protein sequence ID" value="KAH3699946.1"/>
    <property type="molecule type" value="Genomic_DNA"/>
</dbReference>
<accession>A0A9D4BM50</accession>
<name>A0A9D4BM50_DREPO</name>
<evidence type="ECO:0000313" key="3">
    <source>
        <dbReference type="Proteomes" id="UP000828390"/>
    </source>
</evidence>
<organism evidence="2 3">
    <name type="scientific">Dreissena polymorpha</name>
    <name type="common">Zebra mussel</name>
    <name type="synonym">Mytilus polymorpha</name>
    <dbReference type="NCBI Taxonomy" id="45954"/>
    <lineage>
        <taxon>Eukaryota</taxon>
        <taxon>Metazoa</taxon>
        <taxon>Spiralia</taxon>
        <taxon>Lophotrochozoa</taxon>
        <taxon>Mollusca</taxon>
        <taxon>Bivalvia</taxon>
        <taxon>Autobranchia</taxon>
        <taxon>Heteroconchia</taxon>
        <taxon>Euheterodonta</taxon>
        <taxon>Imparidentia</taxon>
        <taxon>Neoheterodontei</taxon>
        <taxon>Myida</taxon>
        <taxon>Dreissenoidea</taxon>
        <taxon>Dreissenidae</taxon>
        <taxon>Dreissena</taxon>
    </lineage>
</organism>
<comment type="caution">
    <text evidence="2">The sequence shown here is derived from an EMBL/GenBank/DDBJ whole genome shotgun (WGS) entry which is preliminary data.</text>
</comment>
<dbReference type="Proteomes" id="UP000828390">
    <property type="component" value="Unassembled WGS sequence"/>
</dbReference>
<keyword evidence="3" id="KW-1185">Reference proteome</keyword>
<sequence>MFQVYPYHDVKNVIETGFKVEIPNWPKFDGPDPDTTGDHKVTPFKCLGKNHALKVSK</sequence>